<proteinExistence type="predicted"/>
<evidence type="ECO:0000313" key="1">
    <source>
        <dbReference type="EMBL" id="MDQ0465458.1"/>
    </source>
</evidence>
<evidence type="ECO:0008006" key="3">
    <source>
        <dbReference type="Google" id="ProtNLM"/>
    </source>
</evidence>
<dbReference type="RefSeq" id="WP_307350781.1">
    <property type="nucleotide sequence ID" value="NZ_JAUSVS010000006.1"/>
</dbReference>
<evidence type="ECO:0000313" key="2">
    <source>
        <dbReference type="Proteomes" id="UP001228905"/>
    </source>
</evidence>
<name>A0ABU0ITX4_9CAUL</name>
<accession>A0ABU0ITX4</accession>
<gene>
    <name evidence="1" type="ORF">QO010_003245</name>
</gene>
<dbReference type="Proteomes" id="UP001228905">
    <property type="component" value="Unassembled WGS sequence"/>
</dbReference>
<reference evidence="1 2" key="1">
    <citation type="submission" date="2023-07" db="EMBL/GenBank/DDBJ databases">
        <title>Genomic Encyclopedia of Type Strains, Phase IV (KMG-IV): sequencing the most valuable type-strain genomes for metagenomic binning, comparative biology and taxonomic classification.</title>
        <authorList>
            <person name="Goeker M."/>
        </authorList>
    </citation>
    <scope>NUCLEOTIDE SEQUENCE [LARGE SCALE GENOMIC DNA]</scope>
    <source>
        <strain evidence="1 2">DSM 18695</strain>
    </source>
</reference>
<comment type="caution">
    <text evidence="1">The sequence shown here is derived from an EMBL/GenBank/DDBJ whole genome shotgun (WGS) entry which is preliminary data.</text>
</comment>
<organism evidence="1 2">
    <name type="scientific">Caulobacter ginsengisoli</name>
    <dbReference type="NCBI Taxonomy" id="400775"/>
    <lineage>
        <taxon>Bacteria</taxon>
        <taxon>Pseudomonadati</taxon>
        <taxon>Pseudomonadota</taxon>
        <taxon>Alphaproteobacteria</taxon>
        <taxon>Caulobacterales</taxon>
        <taxon>Caulobacteraceae</taxon>
        <taxon>Caulobacter</taxon>
    </lineage>
</organism>
<dbReference type="EMBL" id="JAUSVS010000006">
    <property type="protein sequence ID" value="MDQ0465458.1"/>
    <property type="molecule type" value="Genomic_DNA"/>
</dbReference>
<keyword evidence="2" id="KW-1185">Reference proteome</keyword>
<protein>
    <recommendedName>
        <fullName evidence="3">Cell envelope biogenesis protein TolA</fullName>
    </recommendedName>
</protein>
<sequence>MAKLKVFQASFGFHDSVVATTSRPKALEAWGVRQDLFAEGMAREADDPDAIKAALAQPGAPLLRPIGDKGAFKAEAGAPKLPKGETAKRPAPDRARLTTAEKALSALAEEEKTLARDFAERRKALVAEEMAAREDWQAREAQARDALEKARAAYVRAGGRLSAKAAIRSARASG</sequence>